<proteinExistence type="predicted"/>
<dbReference type="RefSeq" id="WP_182253273.1">
    <property type="nucleotide sequence ID" value="NZ_CP043732.1"/>
</dbReference>
<sequence>MDETAVLAPEAHRGIRLLDPRESAYPGELITDGERRAVRVPAESVPEVLWAFAGAEHVAGVGDVLRRSDGHDALLPWCADRVEAFLGRRAVGETGLSTGETVTLVGSMLRGIVEVGDRAVAGQWWLTDDARPLFAPGEGAGCSESAVALIARLREGCADRAMDRLLARVATAAGDPRVVRRSLEQWERELTDLAAPKPLLREAFAPERVAAIEAHLVRLPGDAQSPAAPRDRLRQAGQRAFELAMRLRETIGDRRARRGHVDAPAADRVSATPARAGRGRMLLAGGAVAGVVLIGGLLWPSSEQDSSASERVADEATVDQGTQDASAESRTSEGVPTQKNAHPSSGAEADAVTDGSAQQHAAVLLAAIADCADQGDAACADSVVDGAGALVQERLAGAGEGRTITAVEDYGDVSVLRLGASGQRGEQMLVLVAHEDGWLVRDVYDVADQPSDRG</sequence>
<feature type="compositionally biased region" description="Polar residues" evidence="1">
    <location>
        <begin position="319"/>
        <end position="343"/>
    </location>
</feature>
<feature type="region of interest" description="Disordered" evidence="1">
    <location>
        <begin position="305"/>
        <end position="354"/>
    </location>
</feature>
<name>A0A7D7WCW2_9MICO</name>
<gene>
    <name evidence="2" type="ORF">FVO59_14475</name>
</gene>
<accession>A0A7D7WCW2</accession>
<dbReference type="Proteomes" id="UP000515708">
    <property type="component" value="Chromosome"/>
</dbReference>
<evidence type="ECO:0000256" key="1">
    <source>
        <dbReference type="SAM" id="MobiDB-lite"/>
    </source>
</evidence>
<reference evidence="2 3" key="1">
    <citation type="journal article" date="2020" name="Front. Microbiol.">
        <title>Design of Bacterial Strain-Specific qPCR Assays Using NGS Data and Publicly Available Resources and Its Application to Track Biocontrol Strains.</title>
        <authorList>
            <person name="Hernandez I."/>
            <person name="Sant C."/>
            <person name="Martinez R."/>
            <person name="Fernandez C."/>
        </authorList>
    </citation>
    <scope>NUCLEOTIDE SEQUENCE [LARGE SCALE GENOMIC DNA]</scope>
    <source>
        <strain evidence="2 3">B24</strain>
    </source>
</reference>
<dbReference type="EMBL" id="CP043732">
    <property type="protein sequence ID" value="QMU98255.1"/>
    <property type="molecule type" value="Genomic_DNA"/>
</dbReference>
<dbReference type="AlphaFoldDB" id="A0A7D7WCW2"/>
<evidence type="ECO:0000313" key="3">
    <source>
        <dbReference type="Proteomes" id="UP000515708"/>
    </source>
</evidence>
<protein>
    <submittedName>
        <fullName evidence="2">Uncharacterized protein</fullName>
    </submittedName>
</protein>
<organism evidence="2 3">
    <name type="scientific">Microbacterium esteraromaticum</name>
    <dbReference type="NCBI Taxonomy" id="57043"/>
    <lineage>
        <taxon>Bacteria</taxon>
        <taxon>Bacillati</taxon>
        <taxon>Actinomycetota</taxon>
        <taxon>Actinomycetes</taxon>
        <taxon>Micrococcales</taxon>
        <taxon>Microbacteriaceae</taxon>
        <taxon>Microbacterium</taxon>
    </lineage>
</organism>
<evidence type="ECO:0000313" key="2">
    <source>
        <dbReference type="EMBL" id="QMU98255.1"/>
    </source>
</evidence>